<dbReference type="Pfam" id="PF00415">
    <property type="entry name" value="RCC1"/>
    <property type="match status" value="2"/>
</dbReference>
<feature type="repeat" description="RCC1" evidence="6">
    <location>
        <begin position="191"/>
        <end position="242"/>
    </location>
</feature>
<accession>A0A0D3J5B9</accession>
<dbReference type="PROSITE" id="PS00626">
    <property type="entry name" value="RCC1_2"/>
    <property type="match status" value="1"/>
</dbReference>
<dbReference type="EnsemblProtists" id="EOD18704">
    <property type="protein sequence ID" value="EOD18704"/>
    <property type="gene ID" value="EMIHUDRAFT_470202"/>
</dbReference>
<evidence type="ECO:0000256" key="7">
    <source>
        <dbReference type="SAM" id="MobiDB-lite"/>
    </source>
</evidence>
<dbReference type="InterPro" id="IPR009091">
    <property type="entry name" value="RCC1/BLIP-II"/>
</dbReference>
<evidence type="ECO:0000313" key="10">
    <source>
        <dbReference type="Proteomes" id="UP000013827"/>
    </source>
</evidence>
<evidence type="ECO:0000259" key="8">
    <source>
        <dbReference type="PROSITE" id="PS50237"/>
    </source>
</evidence>
<dbReference type="InterPro" id="IPR000408">
    <property type="entry name" value="Reg_chr_condens"/>
</dbReference>
<dbReference type="InterPro" id="IPR035983">
    <property type="entry name" value="Hect_E3_ubiquitin_ligase"/>
</dbReference>
<dbReference type="CDD" id="cd00078">
    <property type="entry name" value="HECTc"/>
    <property type="match status" value="1"/>
</dbReference>
<feature type="repeat" description="RCC1" evidence="6">
    <location>
        <begin position="53"/>
        <end position="109"/>
    </location>
</feature>
<reference evidence="10" key="1">
    <citation type="journal article" date="2013" name="Nature">
        <title>Pan genome of the phytoplankton Emiliania underpins its global distribution.</title>
        <authorList>
            <person name="Read B.A."/>
            <person name="Kegel J."/>
            <person name="Klute M.J."/>
            <person name="Kuo A."/>
            <person name="Lefebvre S.C."/>
            <person name="Maumus F."/>
            <person name="Mayer C."/>
            <person name="Miller J."/>
            <person name="Monier A."/>
            <person name="Salamov A."/>
            <person name="Young J."/>
            <person name="Aguilar M."/>
            <person name="Claverie J.M."/>
            <person name="Frickenhaus S."/>
            <person name="Gonzalez K."/>
            <person name="Herman E.K."/>
            <person name="Lin Y.C."/>
            <person name="Napier J."/>
            <person name="Ogata H."/>
            <person name="Sarno A.F."/>
            <person name="Shmutz J."/>
            <person name="Schroeder D."/>
            <person name="de Vargas C."/>
            <person name="Verret F."/>
            <person name="von Dassow P."/>
            <person name="Valentin K."/>
            <person name="Van de Peer Y."/>
            <person name="Wheeler G."/>
            <person name="Dacks J.B."/>
            <person name="Delwiche C.F."/>
            <person name="Dyhrman S.T."/>
            <person name="Glockner G."/>
            <person name="John U."/>
            <person name="Richards T."/>
            <person name="Worden A.Z."/>
            <person name="Zhang X."/>
            <person name="Grigoriev I.V."/>
            <person name="Allen A.E."/>
            <person name="Bidle K."/>
            <person name="Borodovsky M."/>
            <person name="Bowler C."/>
            <person name="Brownlee C."/>
            <person name="Cock J.M."/>
            <person name="Elias M."/>
            <person name="Gladyshev V.N."/>
            <person name="Groth M."/>
            <person name="Guda C."/>
            <person name="Hadaegh A."/>
            <person name="Iglesias-Rodriguez M.D."/>
            <person name="Jenkins J."/>
            <person name="Jones B.M."/>
            <person name="Lawson T."/>
            <person name="Leese F."/>
            <person name="Lindquist E."/>
            <person name="Lobanov A."/>
            <person name="Lomsadze A."/>
            <person name="Malik S.B."/>
            <person name="Marsh M.E."/>
            <person name="Mackinder L."/>
            <person name="Mock T."/>
            <person name="Mueller-Roeber B."/>
            <person name="Pagarete A."/>
            <person name="Parker M."/>
            <person name="Probert I."/>
            <person name="Quesneville H."/>
            <person name="Raines C."/>
            <person name="Rensing S.A."/>
            <person name="Riano-Pachon D.M."/>
            <person name="Richier S."/>
            <person name="Rokitta S."/>
            <person name="Shiraiwa Y."/>
            <person name="Soanes D.M."/>
            <person name="van der Giezen M."/>
            <person name="Wahlund T.M."/>
            <person name="Williams B."/>
            <person name="Wilson W."/>
            <person name="Wolfe G."/>
            <person name="Wurch L.L."/>
        </authorList>
    </citation>
    <scope>NUCLEOTIDE SEQUENCE</scope>
</reference>
<organism evidence="9 10">
    <name type="scientific">Emiliania huxleyi (strain CCMP1516)</name>
    <dbReference type="NCBI Taxonomy" id="280463"/>
    <lineage>
        <taxon>Eukaryota</taxon>
        <taxon>Haptista</taxon>
        <taxon>Haptophyta</taxon>
        <taxon>Prymnesiophyceae</taxon>
        <taxon>Isochrysidales</taxon>
        <taxon>Noelaerhabdaceae</taxon>
        <taxon>Emiliania</taxon>
    </lineage>
</organism>
<dbReference type="PROSITE" id="PS50237">
    <property type="entry name" value="HECT"/>
    <property type="match status" value="1"/>
</dbReference>
<dbReference type="PROSITE" id="PS50012">
    <property type="entry name" value="RCC1_3"/>
    <property type="match status" value="2"/>
</dbReference>
<dbReference type="Proteomes" id="UP000013827">
    <property type="component" value="Unassembled WGS sequence"/>
</dbReference>
<dbReference type="GO" id="GO:0000209">
    <property type="term" value="P:protein polyubiquitination"/>
    <property type="evidence" value="ECO:0007669"/>
    <property type="project" value="InterPro"/>
</dbReference>
<dbReference type="PANTHER" id="PTHR45700:SF8">
    <property type="entry name" value="HECT-TYPE E3 UBIQUITIN TRANSFERASE"/>
    <property type="match status" value="1"/>
</dbReference>
<dbReference type="SMART" id="SM00119">
    <property type="entry name" value="HECTc"/>
    <property type="match status" value="1"/>
</dbReference>
<dbReference type="HOGENOM" id="CLU_293630_0_0_1"/>
<dbReference type="PaxDb" id="2903-EOD18704"/>
<evidence type="ECO:0000256" key="1">
    <source>
        <dbReference type="ARBA" id="ARBA00000885"/>
    </source>
</evidence>
<evidence type="ECO:0000256" key="2">
    <source>
        <dbReference type="ARBA" id="ARBA00012485"/>
    </source>
</evidence>
<keyword evidence="10" id="KW-1185">Reference proteome</keyword>
<sequence length="964" mass="100697">MRAPSFRSATTIAASVGDFEGRAAPTRLASLSATPMRSVAAGERHAVAVSIAGDVYAWGSRRHGALGLPLLAGSEARGLPTPRAVPALRGRRAVAAASGSDWAMALLEDGSVYCWGKGVQPRGGGGGARGEGGGEPPSPRRRALSAEALSSAAGAAPSGTATPQLLELPASCTAVAAGRSHGLALCGGGDAAVYSWGVGDYGQLGAGAALERPHAERLPLPLGVAPRCVAAGGYGSAAAGELGPPQPPALSAGSALCLADGRRWGELAERVGAVFASPALLAACFGAADGSYDPAALEATYVTLMRTYEAAPPVVAALRASIPRLLSHLGGEIEAAQGAQTALLQNPLLSHSSEEAHALTLAGRLAYLSPPRHFLHTSYTLPRHSLPRLASLSPPASRRAAELLSAAPNEVLGGRVVRPLRELLERLFCRGGSLAALTERVAPVVGTLSLARDASALAAARGLPAVPAAEFRCAALSERLCAVPTQQLPNGTHQQTGPSGLQRDYAAWAQGEAGFTFCSQPWLFSVAAKGKLLQLEAALRMQHSQQVALRHSLFGPQPRLGIGAKRGALAWLPADVAALERGREAVAAADAAAPFLVLRVRRASLVEDALESLAGNTPLSLLKPLRVVFVGEEGIDEGGLRKELFQLLIEALFTGGYGLFVWNEEVRCFWFSRDSLAQEGAADYLLVGLVVGLAIHNGTVPTLLFSQVLGEPSASLESLKQVDPELARGLAQLLEFDGDVEVTFMATFTVAATACGEPKTVELLPGGADRPVTNESREEYVRLVVEHILLTGVRPAFDAFRRGLLTLCDGPALSFLSPEELEELVCGTPHLDFAALQARPARPLAPSPPPGLPPAARAWVQANTRYDGFRETDVTVKHFWEVVHAYSTDEKRALLAFATGCDRAPVGGLGKLKLILQKSGPDSMALPHSHTCFNLLAMPAYTSRGKMRDRLGIAIHNAKGFGLQ</sequence>
<evidence type="ECO:0000256" key="6">
    <source>
        <dbReference type="PROSITE-ProRule" id="PRU00235"/>
    </source>
</evidence>
<dbReference type="InterPro" id="IPR044611">
    <property type="entry name" value="E3A/B/C-like"/>
</dbReference>
<dbReference type="EC" id="2.3.2.26" evidence="2"/>
<dbReference type="eggNOG" id="KOG1426">
    <property type="taxonomic scope" value="Eukaryota"/>
</dbReference>
<dbReference type="FunFam" id="3.30.2410.10:FF:000003">
    <property type="entry name" value="probable E3 ubiquitin-protein ligase HERC4 isoform X1"/>
    <property type="match status" value="1"/>
</dbReference>
<feature type="region of interest" description="Disordered" evidence="7">
    <location>
        <begin position="121"/>
        <end position="160"/>
    </location>
</feature>
<dbReference type="SUPFAM" id="SSF56204">
    <property type="entry name" value="Hect, E3 ligase catalytic domain"/>
    <property type="match status" value="1"/>
</dbReference>
<feature type="domain" description="HECT" evidence="8">
    <location>
        <begin position="617"/>
        <end position="964"/>
    </location>
</feature>
<keyword evidence="3" id="KW-0808">Transferase</keyword>
<proteinExistence type="predicted"/>
<evidence type="ECO:0000313" key="9">
    <source>
        <dbReference type="EnsemblProtists" id="EOD18704"/>
    </source>
</evidence>
<keyword evidence="4 5" id="KW-0833">Ubl conjugation pathway</keyword>
<dbReference type="Gene3D" id="3.90.1750.10">
    <property type="entry name" value="Hect, E3 ligase catalytic domains"/>
    <property type="match status" value="1"/>
</dbReference>
<dbReference type="SUPFAM" id="SSF50985">
    <property type="entry name" value="RCC1/BLIP-II"/>
    <property type="match status" value="1"/>
</dbReference>
<dbReference type="PANTHER" id="PTHR45700">
    <property type="entry name" value="UBIQUITIN-PROTEIN LIGASE E3C"/>
    <property type="match status" value="1"/>
</dbReference>
<dbReference type="Gene3D" id="3.30.2160.10">
    <property type="entry name" value="Hect, E3 ligase catalytic domain"/>
    <property type="match status" value="1"/>
</dbReference>
<evidence type="ECO:0000256" key="3">
    <source>
        <dbReference type="ARBA" id="ARBA00022679"/>
    </source>
</evidence>
<feature type="compositionally biased region" description="Low complexity" evidence="7">
    <location>
        <begin position="145"/>
        <end position="160"/>
    </location>
</feature>
<dbReference type="Gene3D" id="2.130.10.30">
    <property type="entry name" value="Regulator of chromosome condensation 1/beta-lactamase-inhibitor protein II"/>
    <property type="match status" value="2"/>
</dbReference>
<dbReference type="InterPro" id="IPR000569">
    <property type="entry name" value="HECT_dom"/>
</dbReference>
<dbReference type="eggNOG" id="KOG0941">
    <property type="taxonomic scope" value="Eukaryota"/>
</dbReference>
<dbReference type="GeneID" id="17264256"/>
<dbReference type="RefSeq" id="XP_005771133.1">
    <property type="nucleotide sequence ID" value="XM_005771076.1"/>
</dbReference>
<dbReference type="KEGG" id="ehx:EMIHUDRAFT_470202"/>
<comment type="catalytic activity">
    <reaction evidence="1">
        <text>S-ubiquitinyl-[E2 ubiquitin-conjugating enzyme]-L-cysteine + [acceptor protein]-L-lysine = [E2 ubiquitin-conjugating enzyme]-L-cysteine + N(6)-ubiquitinyl-[acceptor protein]-L-lysine.</text>
        <dbReference type="EC" id="2.3.2.26"/>
    </reaction>
</comment>
<reference evidence="9" key="2">
    <citation type="submission" date="2024-10" db="UniProtKB">
        <authorList>
            <consortium name="EnsemblProtists"/>
        </authorList>
    </citation>
    <scope>IDENTIFICATION</scope>
</reference>
<name>A0A0D3J5B9_EMIH1</name>
<protein>
    <recommendedName>
        <fullName evidence="2">HECT-type E3 ubiquitin transferase</fullName>
        <ecNumber evidence="2">2.3.2.26</ecNumber>
    </recommendedName>
</protein>
<dbReference type="Pfam" id="PF00632">
    <property type="entry name" value="HECT"/>
    <property type="match status" value="2"/>
</dbReference>
<evidence type="ECO:0000256" key="4">
    <source>
        <dbReference type="ARBA" id="ARBA00022786"/>
    </source>
</evidence>
<dbReference type="GO" id="GO:0061630">
    <property type="term" value="F:ubiquitin protein ligase activity"/>
    <property type="evidence" value="ECO:0007669"/>
    <property type="project" value="UniProtKB-EC"/>
</dbReference>
<dbReference type="Gene3D" id="3.30.2410.10">
    <property type="entry name" value="Hect, E3 ligase catalytic domain"/>
    <property type="match status" value="1"/>
</dbReference>
<dbReference type="STRING" id="2903.R1ECS9"/>
<dbReference type="AlphaFoldDB" id="A0A0D3J5B9"/>
<feature type="active site" description="Glycyl thioester intermediate" evidence="5">
    <location>
        <position position="932"/>
    </location>
</feature>
<evidence type="ECO:0000256" key="5">
    <source>
        <dbReference type="PROSITE-ProRule" id="PRU00104"/>
    </source>
</evidence>
<feature type="compositionally biased region" description="Gly residues" evidence="7">
    <location>
        <begin position="121"/>
        <end position="135"/>
    </location>
</feature>